<feature type="domain" description="F-box" evidence="1">
    <location>
        <begin position="15"/>
        <end position="51"/>
    </location>
</feature>
<gene>
    <name evidence="3" type="ORF">LIER_38499</name>
</gene>
<name>A0AAV3Q1S6_LITER</name>
<proteinExistence type="predicted"/>
<dbReference type="Gene3D" id="1.20.1280.50">
    <property type="match status" value="1"/>
</dbReference>
<dbReference type="Proteomes" id="UP001454036">
    <property type="component" value="Unassembled WGS sequence"/>
</dbReference>
<evidence type="ECO:0000259" key="1">
    <source>
        <dbReference type="Pfam" id="PF00646"/>
    </source>
</evidence>
<evidence type="ECO:0000313" key="4">
    <source>
        <dbReference type="Proteomes" id="UP001454036"/>
    </source>
</evidence>
<evidence type="ECO:0000313" key="3">
    <source>
        <dbReference type="EMBL" id="GAA0157689.1"/>
    </source>
</evidence>
<evidence type="ECO:0008006" key="5">
    <source>
        <dbReference type="Google" id="ProtNLM"/>
    </source>
</evidence>
<comment type="caution">
    <text evidence="3">The sequence shown here is derived from an EMBL/GenBank/DDBJ whole genome shotgun (WGS) entry which is preliminary data.</text>
</comment>
<dbReference type="PANTHER" id="PTHR44259">
    <property type="entry name" value="OS07G0183000 PROTEIN-RELATED"/>
    <property type="match status" value="1"/>
</dbReference>
<dbReference type="AlphaFoldDB" id="A0AAV3Q1S6"/>
<feature type="domain" description="KIB1-4 beta-propeller" evidence="2">
    <location>
        <begin position="91"/>
        <end position="351"/>
    </location>
</feature>
<organism evidence="3 4">
    <name type="scientific">Lithospermum erythrorhizon</name>
    <name type="common">Purple gromwell</name>
    <name type="synonym">Lithospermum officinale var. erythrorhizon</name>
    <dbReference type="NCBI Taxonomy" id="34254"/>
    <lineage>
        <taxon>Eukaryota</taxon>
        <taxon>Viridiplantae</taxon>
        <taxon>Streptophyta</taxon>
        <taxon>Embryophyta</taxon>
        <taxon>Tracheophyta</taxon>
        <taxon>Spermatophyta</taxon>
        <taxon>Magnoliopsida</taxon>
        <taxon>eudicotyledons</taxon>
        <taxon>Gunneridae</taxon>
        <taxon>Pentapetalae</taxon>
        <taxon>asterids</taxon>
        <taxon>lamiids</taxon>
        <taxon>Boraginales</taxon>
        <taxon>Boraginaceae</taxon>
        <taxon>Boraginoideae</taxon>
        <taxon>Lithospermeae</taxon>
        <taxon>Lithospermum</taxon>
    </lineage>
</organism>
<dbReference type="SUPFAM" id="SSF81383">
    <property type="entry name" value="F-box domain"/>
    <property type="match status" value="1"/>
</dbReference>
<dbReference type="Pfam" id="PF00646">
    <property type="entry name" value="F-box"/>
    <property type="match status" value="1"/>
</dbReference>
<evidence type="ECO:0000259" key="2">
    <source>
        <dbReference type="Pfam" id="PF03478"/>
    </source>
</evidence>
<dbReference type="InterPro" id="IPR036047">
    <property type="entry name" value="F-box-like_dom_sf"/>
</dbReference>
<protein>
    <recommendedName>
        <fullName evidence="5">F-box protein</fullName>
    </recommendedName>
</protein>
<sequence length="395" mass="45541">MSGICKEEKTKDNNWGDLPADILGLIVPHLSFIDILNIKGLCSSWRRAAMTRVFRPSPILIVIAELDQLHKQESIEETSEIDSFVPLKRPYILKTRTPECLKRYINHRILGSNSDGWIIMLDENDDMYLCKRLTKDKIDLPSKNTLPSNKSGPVIAGDYMSRKAIMTASPSSGNNFTVILIYGLSRPKISFWRHGESTWNGIEGENYFDIAFSKNTLFALKKYNDDIHAIEIWDFSDIPGTMNKKMCLELPLLDDYFYTSRLAELSSSDEILIVAYRSMYMYTESTHVNDWLIFKVDSSQERCIKMDSLNGESLLMGLVNTMCVSYADVEYPEFKPNSIYYVEDERHLRSPKSEIKLRVYSMEDKKTEELWRADGVCSWRVLPAAMWIVAPHLKF</sequence>
<reference evidence="3 4" key="1">
    <citation type="submission" date="2024-01" db="EMBL/GenBank/DDBJ databases">
        <title>The complete chloroplast genome sequence of Lithospermum erythrorhizon: insights into the phylogenetic relationship among Boraginaceae species and the maternal lineages of purple gromwells.</title>
        <authorList>
            <person name="Okada T."/>
            <person name="Watanabe K."/>
        </authorList>
    </citation>
    <scope>NUCLEOTIDE SEQUENCE [LARGE SCALE GENOMIC DNA]</scope>
</reference>
<dbReference type="InterPro" id="IPR005174">
    <property type="entry name" value="KIB1-4_b-propeller"/>
</dbReference>
<dbReference type="Pfam" id="PF03478">
    <property type="entry name" value="Beta-prop_KIB1-4"/>
    <property type="match status" value="1"/>
</dbReference>
<dbReference type="PANTHER" id="PTHR44259:SF15">
    <property type="entry name" value="F-BOX PROTEIN KIB2-RELATED"/>
    <property type="match status" value="1"/>
</dbReference>
<dbReference type="InterPro" id="IPR001810">
    <property type="entry name" value="F-box_dom"/>
</dbReference>
<accession>A0AAV3Q1S6</accession>
<keyword evidence="4" id="KW-1185">Reference proteome</keyword>
<dbReference type="EMBL" id="BAABME010019586">
    <property type="protein sequence ID" value="GAA0157689.1"/>
    <property type="molecule type" value="Genomic_DNA"/>
</dbReference>
<dbReference type="InterPro" id="IPR050942">
    <property type="entry name" value="F-box_BR-signaling"/>
</dbReference>